<evidence type="ECO:0000313" key="5">
    <source>
        <dbReference type="Proteomes" id="UP001152795"/>
    </source>
</evidence>
<keyword evidence="3" id="KW-0732">Signal</keyword>
<evidence type="ECO:0000256" key="3">
    <source>
        <dbReference type="SAM" id="SignalP"/>
    </source>
</evidence>
<accession>A0A7D9IBN8</accession>
<feature type="signal peptide" evidence="3">
    <location>
        <begin position="1"/>
        <end position="19"/>
    </location>
</feature>
<comment type="caution">
    <text evidence="4">The sequence shown here is derived from an EMBL/GenBank/DDBJ whole genome shotgun (WGS) entry which is preliminary data.</text>
</comment>
<dbReference type="Proteomes" id="UP001152795">
    <property type="component" value="Unassembled WGS sequence"/>
</dbReference>
<feature type="region of interest" description="Disordered" evidence="2">
    <location>
        <begin position="223"/>
        <end position="242"/>
    </location>
</feature>
<dbReference type="InterPro" id="IPR036514">
    <property type="entry name" value="SGNH_hydro_sf"/>
</dbReference>
<feature type="region of interest" description="Disordered" evidence="2">
    <location>
        <begin position="449"/>
        <end position="489"/>
    </location>
</feature>
<feature type="chain" id="PRO_5043624526" evidence="3">
    <location>
        <begin position="20"/>
        <end position="537"/>
    </location>
</feature>
<evidence type="ECO:0000256" key="2">
    <source>
        <dbReference type="SAM" id="MobiDB-lite"/>
    </source>
</evidence>
<organism evidence="4 5">
    <name type="scientific">Paramuricea clavata</name>
    <name type="common">Red gorgonian</name>
    <name type="synonym">Violescent sea-whip</name>
    <dbReference type="NCBI Taxonomy" id="317549"/>
    <lineage>
        <taxon>Eukaryota</taxon>
        <taxon>Metazoa</taxon>
        <taxon>Cnidaria</taxon>
        <taxon>Anthozoa</taxon>
        <taxon>Octocorallia</taxon>
        <taxon>Malacalcyonacea</taxon>
        <taxon>Plexauridae</taxon>
        <taxon>Paramuricea</taxon>
    </lineage>
</organism>
<evidence type="ECO:0000256" key="1">
    <source>
        <dbReference type="SAM" id="Coils"/>
    </source>
</evidence>
<proteinExistence type="predicted"/>
<reference evidence="4" key="1">
    <citation type="submission" date="2020-04" db="EMBL/GenBank/DDBJ databases">
        <authorList>
            <person name="Alioto T."/>
            <person name="Alioto T."/>
            <person name="Gomez Garrido J."/>
        </authorList>
    </citation>
    <scope>NUCLEOTIDE SEQUENCE</scope>
    <source>
        <strain evidence="4">A484AB</strain>
    </source>
</reference>
<keyword evidence="5" id="KW-1185">Reference proteome</keyword>
<feature type="coiled-coil region" evidence="1">
    <location>
        <begin position="135"/>
        <end position="200"/>
    </location>
</feature>
<dbReference type="SUPFAM" id="SSF52266">
    <property type="entry name" value="SGNH hydrolase"/>
    <property type="match status" value="1"/>
</dbReference>
<sequence>MLRPRLGLLISELVIAADAGSRCSSVISRIYDKVFYDNEDISKANINLEGVSSDIYADSENESEMKDEFAPKQTPTTKSSHKTQKKPRESHHTSSRISSPLINNKKRRHNKLQSGTTPSEENHDKIDIPRILEYFKTYNNRLENLENIISKLDKSSAESDFEIKNLKNQSIFKDEANDLLVQKEKEINQLRGRVASLIDEKCNLIKRITVLEEQAKKCDTVNKAPFSTSQNSGKPTNENYLDDQSNETDLVVQLEDLTKTDIAESSRNDVENPEELKSVTHCETELQENNKEITSQNTNAETQKTPNYDFVMLCDSNRRYLDINKQCSSNNTKMIACGVNDVEHLKPEKIIEDQVHLVEAASHNFPGRKIIFSDITRRTDNLDQAIININNDIHERIKDLPNVQHVYNGNLRQYKFFCDTKHLSKRLGIPLLAKNLKNYLRRALCPQQRQGNSCQQTSNPQPQARNQSHTMAPETTPPAPVPMSPLNQPSVNAQIETSTLKHTVTVQEQLQNMNNLLNHFVSIFNFGQPELLRVINV</sequence>
<gene>
    <name evidence="4" type="ORF">PACLA_8A039774</name>
</gene>
<name>A0A7D9IBN8_PARCT</name>
<dbReference type="Gene3D" id="3.40.50.1110">
    <property type="entry name" value="SGNH hydrolase"/>
    <property type="match status" value="1"/>
</dbReference>
<keyword evidence="1" id="KW-0175">Coiled coil</keyword>
<dbReference type="OrthoDB" id="10056446at2759"/>
<feature type="region of interest" description="Disordered" evidence="2">
    <location>
        <begin position="59"/>
        <end position="124"/>
    </location>
</feature>
<evidence type="ECO:0000313" key="4">
    <source>
        <dbReference type="EMBL" id="CAB4001805.1"/>
    </source>
</evidence>
<protein>
    <submittedName>
        <fullName evidence="4">Uncharacterized protein</fullName>
    </submittedName>
</protein>
<feature type="compositionally biased region" description="Polar residues" evidence="2">
    <location>
        <begin position="449"/>
        <end position="470"/>
    </location>
</feature>
<feature type="compositionally biased region" description="Polar residues" evidence="2">
    <location>
        <begin position="225"/>
        <end position="239"/>
    </location>
</feature>
<dbReference type="EMBL" id="CACRXK020004184">
    <property type="protein sequence ID" value="CAB4001805.1"/>
    <property type="molecule type" value="Genomic_DNA"/>
</dbReference>
<dbReference type="AlphaFoldDB" id="A0A7D9IBN8"/>